<sequence>MEVCQPLTEVANSFCHAIQQLDHKLAALRQQCDPIQHFEDYEGEVHKLFTQAERGVLEEDLSGLDVDTPVIEVNGTCYHRVLRSLETYQTVAGSIKVPRTSGQDRCIVPL</sequence>
<dbReference type="Proteomes" id="UP001163255">
    <property type="component" value="Chromosome"/>
</dbReference>
<gene>
    <name evidence="1" type="ORF">NX720_22050</name>
</gene>
<keyword evidence="2" id="KW-1185">Reference proteome</keyword>
<proteinExistence type="predicted"/>
<accession>A0ABY6GRX1</accession>
<evidence type="ECO:0000313" key="1">
    <source>
        <dbReference type="EMBL" id="UYM15500.1"/>
    </source>
</evidence>
<evidence type="ECO:0000313" key="2">
    <source>
        <dbReference type="Proteomes" id="UP001163255"/>
    </source>
</evidence>
<name>A0ABY6GRX1_9GAMM</name>
<dbReference type="RefSeq" id="WP_262597548.1">
    <property type="nucleotide sequence ID" value="NZ_CP103300.1"/>
</dbReference>
<dbReference type="EMBL" id="CP103300">
    <property type="protein sequence ID" value="UYM15500.1"/>
    <property type="molecule type" value="Genomic_DNA"/>
</dbReference>
<protein>
    <submittedName>
        <fullName evidence="1">Uncharacterized protein</fullName>
    </submittedName>
</protein>
<reference evidence="1" key="1">
    <citation type="submission" date="2022-10" db="EMBL/GenBank/DDBJ databases">
        <title>Completed Genome Sequence of two octocoral isolated bacterium, Endozoicomonas euniceicola EF212T and Endozoicomonas gorgoniicola PS125T.</title>
        <authorList>
            <person name="Chiou Y.-J."/>
            <person name="Chen Y.-H."/>
        </authorList>
    </citation>
    <scope>NUCLEOTIDE SEQUENCE</scope>
    <source>
        <strain evidence="1">EF212</strain>
    </source>
</reference>
<organism evidence="1 2">
    <name type="scientific">Endozoicomonas euniceicola</name>
    <dbReference type="NCBI Taxonomy" id="1234143"/>
    <lineage>
        <taxon>Bacteria</taxon>
        <taxon>Pseudomonadati</taxon>
        <taxon>Pseudomonadota</taxon>
        <taxon>Gammaproteobacteria</taxon>
        <taxon>Oceanospirillales</taxon>
        <taxon>Endozoicomonadaceae</taxon>
        <taxon>Endozoicomonas</taxon>
    </lineage>
</organism>